<proteinExistence type="predicted"/>
<evidence type="ECO:0000313" key="1">
    <source>
        <dbReference type="EMBL" id="RRB12635.1"/>
    </source>
</evidence>
<accession>A0A3P1CH88</accession>
<reference evidence="1 2" key="1">
    <citation type="submission" date="2018-11" db="EMBL/GenBank/DDBJ databases">
        <authorList>
            <person name="Zhou Z."/>
            <person name="Wang G."/>
        </authorList>
    </citation>
    <scope>NUCLEOTIDE SEQUENCE [LARGE SCALE GENOMIC DNA]</scope>
    <source>
        <strain evidence="1 2">KCTC42998</strain>
    </source>
</reference>
<dbReference type="Proteomes" id="UP000274271">
    <property type="component" value="Unassembled WGS sequence"/>
</dbReference>
<gene>
    <name evidence="1" type="ORF">EHT87_20825</name>
</gene>
<keyword evidence="2" id="KW-1185">Reference proteome</keyword>
<dbReference type="OrthoDB" id="965885at2"/>
<sequence>MKGLLNIGVFLLVVGSLTSCDYQKYNRIRQNDYRDGDKYVYGPGLDSAAVQTTYKYTSRPELAERTNKIRQKLFGKSGL</sequence>
<organism evidence="1 2">
    <name type="scientific">Larkinella knui</name>
    <dbReference type="NCBI Taxonomy" id="2025310"/>
    <lineage>
        <taxon>Bacteria</taxon>
        <taxon>Pseudomonadati</taxon>
        <taxon>Bacteroidota</taxon>
        <taxon>Cytophagia</taxon>
        <taxon>Cytophagales</taxon>
        <taxon>Spirosomataceae</taxon>
        <taxon>Larkinella</taxon>
    </lineage>
</organism>
<protein>
    <submittedName>
        <fullName evidence="1">Uncharacterized protein</fullName>
    </submittedName>
</protein>
<comment type="caution">
    <text evidence="1">The sequence shown here is derived from an EMBL/GenBank/DDBJ whole genome shotgun (WGS) entry which is preliminary data.</text>
</comment>
<evidence type="ECO:0000313" key="2">
    <source>
        <dbReference type="Proteomes" id="UP000274271"/>
    </source>
</evidence>
<dbReference type="AlphaFoldDB" id="A0A3P1CH88"/>
<dbReference type="PROSITE" id="PS51257">
    <property type="entry name" value="PROKAR_LIPOPROTEIN"/>
    <property type="match status" value="1"/>
</dbReference>
<dbReference type="RefSeq" id="WP_124908587.1">
    <property type="nucleotide sequence ID" value="NZ_RQJP01000004.1"/>
</dbReference>
<dbReference type="EMBL" id="RQJP01000004">
    <property type="protein sequence ID" value="RRB12635.1"/>
    <property type="molecule type" value="Genomic_DNA"/>
</dbReference>
<name>A0A3P1CH88_9BACT</name>